<keyword evidence="3 5" id="KW-0472">Membrane</keyword>
<feature type="transmembrane region" description="Helical" evidence="5">
    <location>
        <begin position="146"/>
        <end position="166"/>
    </location>
</feature>
<dbReference type="InterPro" id="IPR050327">
    <property type="entry name" value="Proton-linked_MCT"/>
</dbReference>
<feature type="transmembrane region" description="Helical" evidence="5">
    <location>
        <begin position="21"/>
        <end position="45"/>
    </location>
</feature>
<feature type="domain" description="Major facilitator superfamily (MFS) profile" evidence="6">
    <location>
        <begin position="22"/>
        <end position="421"/>
    </location>
</feature>
<evidence type="ECO:0000256" key="4">
    <source>
        <dbReference type="SAM" id="MobiDB-lite"/>
    </source>
</evidence>
<keyword evidence="1 5" id="KW-0812">Transmembrane</keyword>
<dbReference type="Pfam" id="PF07690">
    <property type="entry name" value="MFS_1"/>
    <property type="match status" value="1"/>
</dbReference>
<feature type="transmembrane region" description="Helical" evidence="5">
    <location>
        <begin position="236"/>
        <end position="258"/>
    </location>
</feature>
<dbReference type="Gene3D" id="1.20.1250.20">
    <property type="entry name" value="MFS general substrate transporter like domains"/>
    <property type="match status" value="1"/>
</dbReference>
<evidence type="ECO:0000256" key="2">
    <source>
        <dbReference type="ARBA" id="ARBA00022989"/>
    </source>
</evidence>
<accession>A0A0D0MIM6</accession>
<name>A0A0D0MIM6_VARPD</name>
<dbReference type="OrthoDB" id="3573349at2"/>
<dbReference type="PROSITE" id="PS50850">
    <property type="entry name" value="MFS"/>
    <property type="match status" value="1"/>
</dbReference>
<feature type="transmembrane region" description="Helical" evidence="5">
    <location>
        <begin position="388"/>
        <end position="408"/>
    </location>
</feature>
<dbReference type="PANTHER" id="PTHR11360:SF284">
    <property type="entry name" value="EG:103B4.3 PROTEIN-RELATED"/>
    <property type="match status" value="1"/>
</dbReference>
<feature type="transmembrane region" description="Helical" evidence="5">
    <location>
        <begin position="89"/>
        <end position="107"/>
    </location>
</feature>
<reference evidence="7 8" key="1">
    <citation type="submission" date="2014-12" db="EMBL/GenBank/DDBJ databases">
        <title>16Stimator: statistical estimation of ribosomal gene copy numbers from draft genome assemblies.</title>
        <authorList>
            <person name="Perisin M.A."/>
            <person name="Vetter M."/>
            <person name="Gilbert J.A."/>
            <person name="Bergelson J."/>
        </authorList>
    </citation>
    <scope>NUCLEOTIDE SEQUENCE [LARGE SCALE GENOMIC DNA]</scope>
    <source>
        <strain evidence="7 8">MEDvA23</strain>
    </source>
</reference>
<evidence type="ECO:0000313" key="7">
    <source>
        <dbReference type="EMBL" id="KIQ32191.1"/>
    </source>
</evidence>
<dbReference type="EMBL" id="JXQQ01000028">
    <property type="protein sequence ID" value="KIQ32191.1"/>
    <property type="molecule type" value="Genomic_DNA"/>
</dbReference>
<feature type="transmembrane region" description="Helical" evidence="5">
    <location>
        <begin position="270"/>
        <end position="289"/>
    </location>
</feature>
<dbReference type="Proteomes" id="UP000032067">
    <property type="component" value="Unassembled WGS sequence"/>
</dbReference>
<evidence type="ECO:0000259" key="6">
    <source>
        <dbReference type="PROSITE" id="PS50850"/>
    </source>
</evidence>
<protein>
    <submittedName>
        <fullName evidence="7">MFS transporter permease</fullName>
    </submittedName>
</protein>
<organism evidence="7 8">
    <name type="scientific">Variovorax paradoxus</name>
    <dbReference type="NCBI Taxonomy" id="34073"/>
    <lineage>
        <taxon>Bacteria</taxon>
        <taxon>Pseudomonadati</taxon>
        <taxon>Pseudomonadota</taxon>
        <taxon>Betaproteobacteria</taxon>
        <taxon>Burkholderiales</taxon>
        <taxon>Comamonadaceae</taxon>
        <taxon>Variovorax</taxon>
    </lineage>
</organism>
<feature type="transmembrane region" description="Helical" evidence="5">
    <location>
        <begin position="113"/>
        <end position="134"/>
    </location>
</feature>
<dbReference type="PANTHER" id="PTHR11360">
    <property type="entry name" value="MONOCARBOXYLATE TRANSPORTER"/>
    <property type="match status" value="1"/>
</dbReference>
<dbReference type="AlphaFoldDB" id="A0A0D0MIM6"/>
<dbReference type="GO" id="GO:0022857">
    <property type="term" value="F:transmembrane transporter activity"/>
    <property type="evidence" value="ECO:0007669"/>
    <property type="project" value="InterPro"/>
</dbReference>
<evidence type="ECO:0000256" key="1">
    <source>
        <dbReference type="ARBA" id="ARBA00022692"/>
    </source>
</evidence>
<feature type="transmembrane region" description="Helical" evidence="5">
    <location>
        <begin position="178"/>
        <end position="197"/>
    </location>
</feature>
<sequence length="438" mass="44770">METSPLTPSSTSPRPRIFRGWLVVAGAFAVTLVGFGSAYTFSAFLESLQRDFGASRGSVSLVFSLAGFLYFGLGVISGPLADRWGSRRLAVAGMVLVGLGLALAGQAQSLTQIYLAYGLGVGLGVGASYVPVLGAVQRWFVRRRGFASGLAVSGIGVGTLVMPPLASVLIDVIGWRHAYLALGALAAVVGVGMALLIENDPRDRGLGPDGDPPQPQAPSAKPAGTTVREAVMSRGFACLFAACLISSFGLFVPFVHLVPYALDHGVPSTSAVLLLGAIGVGSTAGRFFLGGLADRIGRQFALPLMSAGMALSLVVWAVSGGFWGLAVFAFAYGVFYGGFVALLPALVMDYFGGRNIGAIIGVLYTSVAVGTLVGPSAAGFAFDISRSYLLPIVASIGANLVAAGILLAMARLDAPVKPAAAGAARGTVGNEPTTARRP</sequence>
<evidence type="ECO:0000256" key="5">
    <source>
        <dbReference type="SAM" id="Phobius"/>
    </source>
</evidence>
<dbReference type="InterPro" id="IPR036259">
    <property type="entry name" value="MFS_trans_sf"/>
</dbReference>
<feature type="region of interest" description="Disordered" evidence="4">
    <location>
        <begin position="204"/>
        <end position="224"/>
    </location>
</feature>
<dbReference type="SUPFAM" id="SSF103473">
    <property type="entry name" value="MFS general substrate transporter"/>
    <property type="match status" value="1"/>
</dbReference>
<keyword evidence="2 5" id="KW-1133">Transmembrane helix</keyword>
<feature type="transmembrane region" description="Helical" evidence="5">
    <location>
        <begin position="325"/>
        <end position="347"/>
    </location>
</feature>
<gene>
    <name evidence="7" type="ORF">RT97_13570</name>
</gene>
<feature type="transmembrane region" description="Helical" evidence="5">
    <location>
        <begin position="57"/>
        <end position="77"/>
    </location>
</feature>
<dbReference type="InterPro" id="IPR020846">
    <property type="entry name" value="MFS_dom"/>
</dbReference>
<comment type="caution">
    <text evidence="7">The sequence shown here is derived from an EMBL/GenBank/DDBJ whole genome shotgun (WGS) entry which is preliminary data.</text>
</comment>
<proteinExistence type="predicted"/>
<evidence type="ECO:0000256" key="3">
    <source>
        <dbReference type="ARBA" id="ARBA00023136"/>
    </source>
</evidence>
<dbReference type="RefSeq" id="WP_042579287.1">
    <property type="nucleotide sequence ID" value="NZ_JXQQ01000028.1"/>
</dbReference>
<dbReference type="InterPro" id="IPR011701">
    <property type="entry name" value="MFS"/>
</dbReference>
<feature type="transmembrane region" description="Helical" evidence="5">
    <location>
        <begin position="359"/>
        <end position="382"/>
    </location>
</feature>
<feature type="transmembrane region" description="Helical" evidence="5">
    <location>
        <begin position="301"/>
        <end position="319"/>
    </location>
</feature>
<evidence type="ECO:0000313" key="8">
    <source>
        <dbReference type="Proteomes" id="UP000032067"/>
    </source>
</evidence>